<dbReference type="CDD" id="cd02440">
    <property type="entry name" value="AdoMet_MTases"/>
    <property type="match status" value="1"/>
</dbReference>
<dbReference type="OrthoDB" id="9804312at2"/>
<dbReference type="InterPro" id="IPR014431">
    <property type="entry name" value="Tellurite-R_TehB-2"/>
</dbReference>
<dbReference type="NCBIfam" id="NF008405">
    <property type="entry name" value="PRK11207.1"/>
    <property type="match status" value="1"/>
</dbReference>
<dbReference type="GO" id="GO:0032259">
    <property type="term" value="P:methylation"/>
    <property type="evidence" value="ECO:0007669"/>
    <property type="project" value="UniProtKB-KW"/>
</dbReference>
<protein>
    <submittedName>
        <fullName evidence="3">Tellurite resistance methyltransferase TehB</fullName>
    </submittedName>
</protein>
<dbReference type="SUPFAM" id="SSF53335">
    <property type="entry name" value="S-adenosyl-L-methionine-dependent methyltransferases"/>
    <property type="match status" value="1"/>
</dbReference>
<evidence type="ECO:0000259" key="2">
    <source>
        <dbReference type="Pfam" id="PF09313"/>
    </source>
</evidence>
<dbReference type="Pfam" id="PF03848">
    <property type="entry name" value="TehB"/>
    <property type="match status" value="1"/>
</dbReference>
<dbReference type="InterPro" id="IPR015985">
    <property type="entry name" value="TehB-like_dom"/>
</dbReference>
<dbReference type="Proteomes" id="UP000235670">
    <property type="component" value="Unassembled WGS sequence"/>
</dbReference>
<evidence type="ECO:0000259" key="1">
    <source>
        <dbReference type="Pfam" id="PF03848"/>
    </source>
</evidence>
<dbReference type="PANTHER" id="PTHR43861:SF1">
    <property type="entry name" value="TRANS-ACONITATE 2-METHYLTRANSFERASE"/>
    <property type="match status" value="1"/>
</dbReference>
<dbReference type="RefSeq" id="WP_102189467.1">
    <property type="nucleotide sequence ID" value="NZ_PNGT01000002.1"/>
</dbReference>
<dbReference type="PIRSF" id="PIRSF005215">
    <property type="entry name" value="TehB"/>
    <property type="match status" value="1"/>
</dbReference>
<dbReference type="InterPro" id="IPR029063">
    <property type="entry name" value="SAM-dependent_MTases_sf"/>
</dbReference>
<sequence>MQNNLVCYKRMPNWTASTLPKGFRNKHNTRAGVWAKLTILRGELLYTSLTEDDQIIEEFTFTPESNIPFVEPRAWHRVTPLTDDLECYLEFYCEPKNYFSNKYELNPAHSEVVEAVKTIKPCKVLDLGCGQGRNALFLSSLGFDVTAVDQNIPGLQYLKNVAEAENLDIKVAHYDINTAAIQNTYDFISSTVVLMFLNPECIDNIITNIQEQTNIGGYNLIVSAMSTEDAPCPLPFPFTLKENELKEYYRDWELVKYNEDFGHLHKTDANGNRIKLRFATMLARKVK</sequence>
<feature type="domain" description="TehB/YeaR-like" evidence="2">
    <location>
        <begin position="9"/>
        <end position="89"/>
    </location>
</feature>
<dbReference type="EMBL" id="PNGT01000002">
    <property type="protein sequence ID" value="PMC52718.1"/>
    <property type="molecule type" value="Genomic_DNA"/>
</dbReference>
<dbReference type="AlphaFoldDB" id="A0A2N6SFJ7"/>
<evidence type="ECO:0000313" key="4">
    <source>
        <dbReference type="Proteomes" id="UP000235670"/>
    </source>
</evidence>
<feature type="domain" description="Tellurite resistance methyltransferase TehB-like" evidence="1">
    <location>
        <begin position="91"/>
        <end position="282"/>
    </location>
</feature>
<dbReference type="GO" id="GO:0008757">
    <property type="term" value="F:S-adenosylmethionine-dependent methyltransferase activity"/>
    <property type="evidence" value="ECO:0007669"/>
    <property type="project" value="InterPro"/>
</dbReference>
<comment type="caution">
    <text evidence="3">The sequence shown here is derived from an EMBL/GenBank/DDBJ whole genome shotgun (WGS) entry which is preliminary data.</text>
</comment>
<dbReference type="InterPro" id="IPR004537">
    <property type="entry name" value="Tellurite-R_MeTrfase_TehB"/>
</dbReference>
<evidence type="ECO:0000313" key="3">
    <source>
        <dbReference type="EMBL" id="PMC52718.1"/>
    </source>
</evidence>
<organism evidence="3 4">
    <name type="scientific">Gemella sanguinis</name>
    <dbReference type="NCBI Taxonomy" id="84135"/>
    <lineage>
        <taxon>Bacteria</taxon>
        <taxon>Bacillati</taxon>
        <taxon>Bacillota</taxon>
        <taxon>Bacilli</taxon>
        <taxon>Bacillales</taxon>
        <taxon>Gemellaceae</taxon>
        <taxon>Gemella</taxon>
    </lineage>
</organism>
<dbReference type="SUPFAM" id="SSF51197">
    <property type="entry name" value="Clavaminate synthase-like"/>
    <property type="match status" value="1"/>
</dbReference>
<dbReference type="InterPro" id="IPR015392">
    <property type="entry name" value="TehB/YeaR-like_dom"/>
</dbReference>
<dbReference type="GO" id="GO:0046690">
    <property type="term" value="P:response to tellurium ion"/>
    <property type="evidence" value="ECO:0007669"/>
    <property type="project" value="InterPro"/>
</dbReference>
<keyword evidence="3" id="KW-0489">Methyltransferase</keyword>
<keyword evidence="3" id="KW-0808">Transferase</keyword>
<gene>
    <name evidence="3" type="ORF">CJ218_02180</name>
</gene>
<name>A0A2N6SFJ7_9BACL</name>
<dbReference type="STRING" id="84135.GCA_001052115_01479"/>
<proteinExistence type="predicted"/>
<dbReference type="InterPro" id="IPR014710">
    <property type="entry name" value="RmlC-like_jellyroll"/>
</dbReference>
<reference evidence="3 4" key="1">
    <citation type="submission" date="2017-09" db="EMBL/GenBank/DDBJ databases">
        <title>Bacterial strain isolated from the female urinary microbiota.</title>
        <authorList>
            <person name="Thomas-White K."/>
            <person name="Kumar N."/>
            <person name="Forster S."/>
            <person name="Putonti C."/>
            <person name="Lawley T."/>
            <person name="Wolfe A.J."/>
        </authorList>
    </citation>
    <scope>NUCLEOTIDE SEQUENCE [LARGE SCALE GENOMIC DNA]</scope>
    <source>
        <strain evidence="3 4">UMB0186</strain>
    </source>
</reference>
<dbReference type="Gene3D" id="3.40.50.150">
    <property type="entry name" value="Vaccinia Virus protein VP39"/>
    <property type="match status" value="1"/>
</dbReference>
<dbReference type="PANTHER" id="PTHR43861">
    <property type="entry name" value="TRANS-ACONITATE 2-METHYLTRANSFERASE-RELATED"/>
    <property type="match status" value="1"/>
</dbReference>
<dbReference type="NCBIfam" id="NF008992">
    <property type="entry name" value="PRK12335.1"/>
    <property type="match status" value="1"/>
</dbReference>
<accession>A0A2N6SFJ7</accession>
<dbReference type="NCBIfam" id="TIGR00477">
    <property type="entry name" value="tehB"/>
    <property type="match status" value="1"/>
</dbReference>
<dbReference type="GO" id="GO:0005737">
    <property type="term" value="C:cytoplasm"/>
    <property type="evidence" value="ECO:0007669"/>
    <property type="project" value="InterPro"/>
</dbReference>
<dbReference type="Gene3D" id="2.60.120.10">
    <property type="entry name" value="Jelly Rolls"/>
    <property type="match status" value="1"/>
</dbReference>
<dbReference type="Pfam" id="PF09313">
    <property type="entry name" value="TehB-like"/>
    <property type="match status" value="1"/>
</dbReference>